<dbReference type="PRINTS" id="PR00081">
    <property type="entry name" value="GDHRDH"/>
</dbReference>
<dbReference type="Pfam" id="PF00106">
    <property type="entry name" value="adh_short"/>
    <property type="match status" value="1"/>
</dbReference>
<dbReference type="InterPro" id="IPR036291">
    <property type="entry name" value="NAD(P)-bd_dom_sf"/>
</dbReference>
<evidence type="ECO:0000256" key="2">
    <source>
        <dbReference type="RuleBase" id="RU000363"/>
    </source>
</evidence>
<dbReference type="AlphaFoldDB" id="A0A7R9M9Q7"/>
<evidence type="ECO:0000313" key="3">
    <source>
        <dbReference type="EMBL" id="CAD7656098.1"/>
    </source>
</evidence>
<dbReference type="EMBL" id="CAJPVJ010010542">
    <property type="protein sequence ID" value="CAG2173285.1"/>
    <property type="molecule type" value="Genomic_DNA"/>
</dbReference>
<accession>A0A7R9M9Q7</accession>
<dbReference type="GO" id="GO:0016491">
    <property type="term" value="F:oxidoreductase activity"/>
    <property type="evidence" value="ECO:0007669"/>
    <property type="project" value="UniProtKB-KW"/>
</dbReference>
<evidence type="ECO:0000313" key="4">
    <source>
        <dbReference type="Proteomes" id="UP000728032"/>
    </source>
</evidence>
<dbReference type="PANTHER" id="PTHR43157:SF73">
    <property type="entry name" value="WW DOMAIN-CONTAINING OXIDOREDUCTASE-LIKE PROTEIN"/>
    <property type="match status" value="1"/>
</dbReference>
<sequence length="263" mass="29593">MGSNILHMRRKCKSERRLDGKVVIITGANTGIGKETALQLSLRGAKIYIGCRDLEKAESAVNDIKSVNPGADITSLKLDLSSLKSIRHFANEMEEREPIIDILVNNAGIMMCPEWQTTDGFEMQFGTNYLGPFLLTLTLLPQLQRAPKARVVSVSAKYYEVGKLYFDNLNLRNGKYDPTRAYAQSKLAQVLFTRELSRRLGQGSTVTCYALHPGVIKTDLQKHVFNNDPIRDILFLNTEMGVQTTLYCVLDEQLDTESGFFYE</sequence>
<keyword evidence="4" id="KW-1185">Reference proteome</keyword>
<dbReference type="Proteomes" id="UP000728032">
    <property type="component" value="Unassembled WGS sequence"/>
</dbReference>
<reference evidence="3" key="1">
    <citation type="submission" date="2020-11" db="EMBL/GenBank/DDBJ databases">
        <authorList>
            <person name="Tran Van P."/>
        </authorList>
    </citation>
    <scope>NUCLEOTIDE SEQUENCE</scope>
</reference>
<dbReference type="OrthoDB" id="6411518at2759"/>
<dbReference type="PRINTS" id="PR00080">
    <property type="entry name" value="SDRFAMILY"/>
</dbReference>
<evidence type="ECO:0000256" key="1">
    <source>
        <dbReference type="ARBA" id="ARBA00023002"/>
    </source>
</evidence>
<keyword evidence="1" id="KW-0560">Oxidoreductase</keyword>
<dbReference type="SUPFAM" id="SSF51735">
    <property type="entry name" value="NAD(P)-binding Rossmann-fold domains"/>
    <property type="match status" value="1"/>
</dbReference>
<dbReference type="EMBL" id="OC925367">
    <property type="protein sequence ID" value="CAD7656098.1"/>
    <property type="molecule type" value="Genomic_DNA"/>
</dbReference>
<organism evidence="3">
    <name type="scientific">Oppiella nova</name>
    <dbReference type="NCBI Taxonomy" id="334625"/>
    <lineage>
        <taxon>Eukaryota</taxon>
        <taxon>Metazoa</taxon>
        <taxon>Ecdysozoa</taxon>
        <taxon>Arthropoda</taxon>
        <taxon>Chelicerata</taxon>
        <taxon>Arachnida</taxon>
        <taxon>Acari</taxon>
        <taxon>Acariformes</taxon>
        <taxon>Sarcoptiformes</taxon>
        <taxon>Oribatida</taxon>
        <taxon>Brachypylina</taxon>
        <taxon>Oppioidea</taxon>
        <taxon>Oppiidae</taxon>
        <taxon>Oppiella</taxon>
    </lineage>
</organism>
<protein>
    <submittedName>
        <fullName evidence="3">Uncharacterized protein</fullName>
    </submittedName>
</protein>
<dbReference type="InterPro" id="IPR002347">
    <property type="entry name" value="SDR_fam"/>
</dbReference>
<proteinExistence type="inferred from homology"/>
<name>A0A7R9M9Q7_9ACAR</name>
<dbReference type="PANTHER" id="PTHR43157">
    <property type="entry name" value="PHOSPHATIDYLINOSITOL-GLYCAN BIOSYNTHESIS CLASS F PROTEIN-RELATED"/>
    <property type="match status" value="1"/>
</dbReference>
<comment type="similarity">
    <text evidence="2">Belongs to the short-chain dehydrogenases/reductases (SDR) family.</text>
</comment>
<dbReference type="Gene3D" id="3.40.50.720">
    <property type="entry name" value="NAD(P)-binding Rossmann-like Domain"/>
    <property type="match status" value="1"/>
</dbReference>
<gene>
    <name evidence="3" type="ORF">ONB1V03_LOCUS12738</name>
</gene>